<gene>
    <name evidence="1" type="ORF">RH857_11485</name>
</gene>
<organism evidence="1 2">
    <name type="scientific">Nesterenkonia flava</name>
    <dbReference type="NCBI Taxonomy" id="469799"/>
    <lineage>
        <taxon>Bacteria</taxon>
        <taxon>Bacillati</taxon>
        <taxon>Actinomycetota</taxon>
        <taxon>Actinomycetes</taxon>
        <taxon>Micrococcales</taxon>
        <taxon>Micrococcaceae</taxon>
        <taxon>Nesterenkonia</taxon>
    </lineage>
</organism>
<dbReference type="SUPFAM" id="SSF51735">
    <property type="entry name" value="NAD(P)-binding Rossmann-fold domains"/>
    <property type="match status" value="1"/>
</dbReference>
<sequence>MGQSVLVVGGTGALGACLVEALRSSGFDVVVTPLITMCGLFSGLSGVLAADAAAELDEVDVIRVGLLQGTNAAVGPTGVKDMLRLLTQPVRTGHSAPHAGAA</sequence>
<evidence type="ECO:0008006" key="3">
    <source>
        <dbReference type="Google" id="ProtNLM"/>
    </source>
</evidence>
<evidence type="ECO:0000313" key="2">
    <source>
        <dbReference type="Proteomes" id="UP001260872"/>
    </source>
</evidence>
<name>A0ABU1FVP2_9MICC</name>
<proteinExistence type="predicted"/>
<comment type="caution">
    <text evidence="1">The sequence shown here is derived from an EMBL/GenBank/DDBJ whole genome shotgun (WGS) entry which is preliminary data.</text>
</comment>
<protein>
    <recommendedName>
        <fullName evidence="3">NAD-dependent epimerase/dehydratase domain-containing protein</fullName>
    </recommendedName>
</protein>
<accession>A0ABU1FVP2</accession>
<keyword evidence="2" id="KW-1185">Reference proteome</keyword>
<dbReference type="EMBL" id="JAVKGT010000035">
    <property type="protein sequence ID" value="MDR5712744.1"/>
    <property type="molecule type" value="Genomic_DNA"/>
</dbReference>
<reference evidence="2" key="1">
    <citation type="submission" date="2023-07" db="EMBL/GenBank/DDBJ databases">
        <title>Description of three actinobacteria isolated from air of manufacturing shop in a pharmaceutical factory.</title>
        <authorList>
            <person name="Zhang D.-F."/>
        </authorList>
    </citation>
    <scope>NUCLEOTIDE SEQUENCE [LARGE SCALE GENOMIC DNA]</scope>
    <source>
        <strain evidence="2">CCTCC AB 207010</strain>
    </source>
</reference>
<dbReference type="RefSeq" id="WP_310538116.1">
    <property type="nucleotide sequence ID" value="NZ_BAAAOC010000076.1"/>
</dbReference>
<dbReference type="InterPro" id="IPR036291">
    <property type="entry name" value="NAD(P)-bd_dom_sf"/>
</dbReference>
<evidence type="ECO:0000313" key="1">
    <source>
        <dbReference type="EMBL" id="MDR5712744.1"/>
    </source>
</evidence>
<dbReference type="Gene3D" id="3.40.50.720">
    <property type="entry name" value="NAD(P)-binding Rossmann-like Domain"/>
    <property type="match status" value="1"/>
</dbReference>
<dbReference type="Proteomes" id="UP001260872">
    <property type="component" value="Unassembled WGS sequence"/>
</dbReference>